<dbReference type="EMBL" id="MIGC01003243">
    <property type="protein sequence ID" value="PHJ19754.1"/>
    <property type="molecule type" value="Genomic_DNA"/>
</dbReference>
<protein>
    <submittedName>
        <fullName evidence="1">Zonadhesin family protein</fullName>
    </submittedName>
</protein>
<dbReference type="SUPFAM" id="SSF57586">
    <property type="entry name" value="TNF receptor-like"/>
    <property type="match status" value="1"/>
</dbReference>
<gene>
    <name evidence="1" type="ORF">CSUI_006407</name>
</gene>
<dbReference type="PANTHER" id="PTHR46104">
    <property type="entry name" value="GENE 9195-RELATED-RELATED"/>
    <property type="match status" value="1"/>
</dbReference>
<comment type="caution">
    <text evidence="1">The sequence shown here is derived from an EMBL/GenBank/DDBJ whole genome shotgun (WGS) entry which is preliminary data.</text>
</comment>
<dbReference type="Proteomes" id="UP000221165">
    <property type="component" value="Unassembled WGS sequence"/>
</dbReference>
<name>A0A2C6KU71_9APIC</name>
<proteinExistence type="predicted"/>
<dbReference type="SMART" id="SM01411">
    <property type="entry name" value="Ephrin_rec_like"/>
    <property type="match status" value="2"/>
</dbReference>
<dbReference type="Gene3D" id="2.10.50.10">
    <property type="entry name" value="Tumor Necrosis Factor Receptor, subunit A, domain 2"/>
    <property type="match status" value="1"/>
</dbReference>
<evidence type="ECO:0000313" key="1">
    <source>
        <dbReference type="EMBL" id="PHJ19754.1"/>
    </source>
</evidence>
<dbReference type="RefSeq" id="XP_067921450.1">
    <property type="nucleotide sequence ID" value="XM_068066567.1"/>
</dbReference>
<evidence type="ECO:0000313" key="2">
    <source>
        <dbReference type="Proteomes" id="UP000221165"/>
    </source>
</evidence>
<dbReference type="AlphaFoldDB" id="A0A2C6KU71"/>
<dbReference type="InterPro" id="IPR009030">
    <property type="entry name" value="Growth_fac_rcpt_cys_sf"/>
</dbReference>
<dbReference type="SUPFAM" id="SSF57184">
    <property type="entry name" value="Growth factor receptor domain"/>
    <property type="match status" value="1"/>
</dbReference>
<reference evidence="1 2" key="1">
    <citation type="journal article" date="2017" name="Int. J. Parasitol.">
        <title>The genome of the protozoan parasite Cystoisospora suis and a reverse vaccinology approach to identify vaccine candidates.</title>
        <authorList>
            <person name="Palmieri N."/>
            <person name="Shrestha A."/>
            <person name="Ruttkowski B."/>
            <person name="Beck T."/>
            <person name="Vogl C."/>
            <person name="Tomley F."/>
            <person name="Blake D.P."/>
            <person name="Joachim A."/>
        </authorList>
    </citation>
    <scope>NUCLEOTIDE SEQUENCE [LARGE SCALE GENOMIC DNA]</scope>
    <source>
        <strain evidence="1 2">Wien I</strain>
    </source>
</reference>
<dbReference type="PANTHER" id="PTHR46104:SF1">
    <property type="entry name" value="GENE 9195-RELATED"/>
    <property type="match status" value="1"/>
</dbReference>
<dbReference type="GeneID" id="94429778"/>
<dbReference type="VEuPathDB" id="ToxoDB:CSUI_006407"/>
<keyword evidence="2" id="KW-1185">Reference proteome</keyword>
<organism evidence="1 2">
    <name type="scientific">Cystoisospora suis</name>
    <dbReference type="NCBI Taxonomy" id="483139"/>
    <lineage>
        <taxon>Eukaryota</taxon>
        <taxon>Sar</taxon>
        <taxon>Alveolata</taxon>
        <taxon>Apicomplexa</taxon>
        <taxon>Conoidasida</taxon>
        <taxon>Coccidia</taxon>
        <taxon>Eucoccidiorida</taxon>
        <taxon>Eimeriorina</taxon>
        <taxon>Sarcocystidae</taxon>
        <taxon>Cystoisospora</taxon>
    </lineage>
</organism>
<sequence length="152" mass="16025">MFPSCFERSICACNSFVCSALTRHRSTTRDHCLESQAAGGAINHEFESAGVLSPPSCSGFACPTPSEALPCSKGFYCPPGTPDPESYPCPKGTYGDRPGMTSAETCTPCPRGFFCDVPGGEPVPCPRGFYCATQGLTRTGMMPCPLGTYGIK</sequence>
<accession>A0A2C6KU71</accession>
<dbReference type="OrthoDB" id="439917at2759"/>